<keyword evidence="4" id="KW-1185">Reference proteome</keyword>
<dbReference type="Gene3D" id="3.40.50.2000">
    <property type="entry name" value="Glycogen Phosphorylase B"/>
    <property type="match status" value="2"/>
</dbReference>
<dbReference type="Pfam" id="PF00534">
    <property type="entry name" value="Glycos_transf_1"/>
    <property type="match status" value="1"/>
</dbReference>
<accession>A0A7S6REF7</accession>
<dbReference type="CDD" id="cd03821">
    <property type="entry name" value="GT4_Bme6-like"/>
    <property type="match status" value="1"/>
</dbReference>
<evidence type="ECO:0000259" key="1">
    <source>
        <dbReference type="Pfam" id="PF00534"/>
    </source>
</evidence>
<feature type="domain" description="Glycosyltransferase subfamily 4-like N-terminal" evidence="2">
    <location>
        <begin position="15"/>
        <end position="173"/>
    </location>
</feature>
<evidence type="ECO:0000313" key="4">
    <source>
        <dbReference type="Proteomes" id="UP000593846"/>
    </source>
</evidence>
<evidence type="ECO:0000259" key="2">
    <source>
        <dbReference type="Pfam" id="PF13579"/>
    </source>
</evidence>
<dbReference type="GO" id="GO:0016757">
    <property type="term" value="F:glycosyltransferase activity"/>
    <property type="evidence" value="ECO:0007669"/>
    <property type="project" value="InterPro"/>
</dbReference>
<keyword evidence="3" id="KW-0808">Transferase</keyword>
<evidence type="ECO:0000313" key="3">
    <source>
        <dbReference type="EMBL" id="QOV23351.1"/>
    </source>
</evidence>
<name>A0A7S6REF7_9CYAN</name>
<dbReference type="KEGG" id="aee:IM676_03235"/>
<dbReference type="InterPro" id="IPR028098">
    <property type="entry name" value="Glyco_trans_4-like_N"/>
</dbReference>
<organism evidence="3 4">
    <name type="scientific">Anabaenopsis elenkinii CCIBt3563</name>
    <dbReference type="NCBI Taxonomy" id="2779889"/>
    <lineage>
        <taxon>Bacteria</taxon>
        <taxon>Bacillati</taxon>
        <taxon>Cyanobacteriota</taxon>
        <taxon>Cyanophyceae</taxon>
        <taxon>Nostocales</taxon>
        <taxon>Nodulariaceae</taxon>
        <taxon>Anabaenopsis</taxon>
    </lineage>
</organism>
<dbReference type="RefSeq" id="WP_200988899.1">
    <property type="nucleotide sequence ID" value="NZ_CP063311.1"/>
</dbReference>
<proteinExistence type="predicted"/>
<dbReference type="InterPro" id="IPR001296">
    <property type="entry name" value="Glyco_trans_1"/>
</dbReference>
<dbReference type="SUPFAM" id="SSF53756">
    <property type="entry name" value="UDP-Glycosyltransferase/glycogen phosphorylase"/>
    <property type="match status" value="1"/>
</dbReference>
<dbReference type="EMBL" id="CP063311">
    <property type="protein sequence ID" value="QOV23351.1"/>
    <property type="molecule type" value="Genomic_DNA"/>
</dbReference>
<protein>
    <submittedName>
        <fullName evidence="3">Glycosyltransferase</fullName>
    </submittedName>
</protein>
<dbReference type="PANTHER" id="PTHR12526">
    <property type="entry name" value="GLYCOSYLTRANSFERASE"/>
    <property type="match status" value="1"/>
</dbReference>
<sequence>MKILHVIPSVALVRGGPSEAVLKMVQALNHVGVEAEIATTNDNGSQLLDVPLGKCIDYHEVPVRFFPRFSPPINSVREFAFSPGLTNWLWHNIKGYDLLHIHAIFSYASTAAMAIARLQKVPYIIRPIGQLCTWSLQQSAFKKQLYLKIIEKANLNHSHKIHFTTTAEQQEAGHLNLTCPSFVLPLGTSITPKIADARQYLRQHFNLPADEPIILFLSRLHPKKGLDYLIPALGKLSDYRFTLVLAGGGTPEYENYLKSLVVNHGIETKSYFTGFVKGEFKDLLIQGADLFTLTSHSENFGVAVLEALAGGIPALVTPGVALADMITQQQLGYVTELNINAIASTIEQILSHPQKMREMGDRARQFILDNYTWDSVAAKMAAVYQDIQGYGQPHGR</sequence>
<reference evidence="4" key="1">
    <citation type="submission" date="2020-10" db="EMBL/GenBank/DDBJ databases">
        <title>Genome-based taxonomic classification of the species Anabaenopsis elenkinii.</title>
        <authorList>
            <person name="Delbaje E."/>
            <person name="Andreote A.P.D."/>
            <person name="Pellegrinetti T.A."/>
            <person name="Cruz R.B."/>
            <person name="Branco L.H.Z."/>
            <person name="Fiore M.F."/>
        </authorList>
    </citation>
    <scope>NUCLEOTIDE SEQUENCE [LARGE SCALE GENOMIC DNA]</scope>
    <source>
        <strain evidence="4">CCIBt3563</strain>
    </source>
</reference>
<dbReference type="Proteomes" id="UP000593846">
    <property type="component" value="Chromosome"/>
</dbReference>
<dbReference type="AlphaFoldDB" id="A0A7S6REF7"/>
<dbReference type="Pfam" id="PF13579">
    <property type="entry name" value="Glyco_trans_4_4"/>
    <property type="match status" value="1"/>
</dbReference>
<feature type="domain" description="Glycosyl transferase family 1" evidence="1">
    <location>
        <begin position="201"/>
        <end position="365"/>
    </location>
</feature>
<gene>
    <name evidence="3" type="ORF">IM676_03235</name>
</gene>